<comment type="caution">
    <text evidence="1">The sequence shown here is derived from an EMBL/GenBank/DDBJ whole genome shotgun (WGS) entry which is preliminary data.</text>
</comment>
<proteinExistence type="predicted"/>
<accession>A0ABP6WAM2</accession>
<evidence type="ECO:0008006" key="3">
    <source>
        <dbReference type="Google" id="ProtNLM"/>
    </source>
</evidence>
<evidence type="ECO:0000313" key="1">
    <source>
        <dbReference type="EMBL" id="GAA3547989.1"/>
    </source>
</evidence>
<dbReference type="PANTHER" id="PTHR47505">
    <property type="entry name" value="DNA UTILIZATION PROTEIN YHGH"/>
    <property type="match status" value="1"/>
</dbReference>
<organism evidence="1 2">
    <name type="scientific">Nocardioides daeguensis</name>
    <dbReference type="NCBI Taxonomy" id="908359"/>
    <lineage>
        <taxon>Bacteria</taxon>
        <taxon>Bacillati</taxon>
        <taxon>Actinomycetota</taxon>
        <taxon>Actinomycetes</taxon>
        <taxon>Propionibacteriales</taxon>
        <taxon>Nocardioidaceae</taxon>
        <taxon>Nocardioides</taxon>
    </lineage>
</organism>
<dbReference type="Proteomes" id="UP001500301">
    <property type="component" value="Unassembled WGS sequence"/>
</dbReference>
<sequence length="270" mass="30014">MSYRGFFKPRLDEPETTTAWLAWMEDQDDLLLPVAPRHERSCTLCFGASGYLDAESSQTWPRCYHCHRYGDAVDALIPVTYSVDAGLESILHRYKDFVGYKWLRKPLSSLLHQFVQAHDECIDSLAGRGRFDVATIVPSNGTRSFNHLERLLKGVVSGDPILARWAWDLDFLSRDASTTRPARGQLKPEAYLVDPFVVEGSSVLLLDDTWTSGSSAASSAQALKDAGANDVTVMTLGRQLNVAGGFGSSEEIYEDAQRDVWDLRDCVVCA</sequence>
<evidence type="ECO:0000313" key="2">
    <source>
        <dbReference type="Proteomes" id="UP001500301"/>
    </source>
</evidence>
<dbReference type="InterPro" id="IPR051910">
    <property type="entry name" value="ComF/GntX_DNA_util-trans"/>
</dbReference>
<reference evidence="2" key="1">
    <citation type="journal article" date="2019" name="Int. J. Syst. Evol. Microbiol.">
        <title>The Global Catalogue of Microorganisms (GCM) 10K type strain sequencing project: providing services to taxonomists for standard genome sequencing and annotation.</title>
        <authorList>
            <consortium name="The Broad Institute Genomics Platform"/>
            <consortium name="The Broad Institute Genome Sequencing Center for Infectious Disease"/>
            <person name="Wu L."/>
            <person name="Ma J."/>
        </authorList>
    </citation>
    <scope>NUCLEOTIDE SEQUENCE [LARGE SCALE GENOMIC DNA]</scope>
    <source>
        <strain evidence="2">JCM 17460</strain>
    </source>
</reference>
<dbReference type="RefSeq" id="WP_218236915.1">
    <property type="nucleotide sequence ID" value="NZ_BAABBB010000023.1"/>
</dbReference>
<name>A0ABP6WAM2_9ACTN</name>
<protein>
    <recommendedName>
        <fullName evidence="3">Phosphoribosyltransferase</fullName>
    </recommendedName>
</protein>
<dbReference type="EMBL" id="BAABBB010000023">
    <property type="protein sequence ID" value="GAA3547989.1"/>
    <property type="molecule type" value="Genomic_DNA"/>
</dbReference>
<keyword evidence="2" id="KW-1185">Reference proteome</keyword>
<gene>
    <name evidence="1" type="ORF">GCM10022263_38780</name>
</gene>
<dbReference type="PANTHER" id="PTHR47505:SF1">
    <property type="entry name" value="DNA UTILIZATION PROTEIN YHGH"/>
    <property type="match status" value="1"/>
</dbReference>